<organism evidence="1 2">
    <name type="scientific">Cutaneotrichosporon spelunceum</name>
    <dbReference type="NCBI Taxonomy" id="1672016"/>
    <lineage>
        <taxon>Eukaryota</taxon>
        <taxon>Fungi</taxon>
        <taxon>Dikarya</taxon>
        <taxon>Basidiomycota</taxon>
        <taxon>Agaricomycotina</taxon>
        <taxon>Tremellomycetes</taxon>
        <taxon>Trichosporonales</taxon>
        <taxon>Trichosporonaceae</taxon>
        <taxon>Cutaneotrichosporon</taxon>
    </lineage>
</organism>
<accession>A0AAD3YAZ2</accession>
<dbReference type="Pfam" id="PF07958">
    <property type="entry name" value="DUF1688"/>
    <property type="match status" value="2"/>
</dbReference>
<reference evidence="1" key="2">
    <citation type="submission" date="2023-06" db="EMBL/GenBank/DDBJ databases">
        <authorList>
            <person name="Kobayashi Y."/>
            <person name="Kayamori A."/>
            <person name="Aoki K."/>
            <person name="Shiwa Y."/>
            <person name="Fujita N."/>
            <person name="Sugita T."/>
            <person name="Iwasaki W."/>
            <person name="Tanaka N."/>
            <person name="Takashima M."/>
        </authorList>
    </citation>
    <scope>NUCLEOTIDE SEQUENCE</scope>
    <source>
        <strain evidence="1">HIS016</strain>
    </source>
</reference>
<keyword evidence="2" id="KW-1185">Reference proteome</keyword>
<evidence type="ECO:0000313" key="2">
    <source>
        <dbReference type="Proteomes" id="UP001222932"/>
    </source>
</evidence>
<dbReference type="AlphaFoldDB" id="A0AAD3YAZ2"/>
<dbReference type="PANTHER" id="PTHR31687:SF3">
    <property type="entry name" value="PROTEIN URG3"/>
    <property type="match status" value="1"/>
</dbReference>
<name>A0AAD3YAZ2_9TREE</name>
<protein>
    <recommendedName>
        <fullName evidence="3">DUF1688-domain-containing protein</fullName>
    </recommendedName>
</protein>
<dbReference type="EMBL" id="BTCM01000002">
    <property type="protein sequence ID" value="GMK55357.1"/>
    <property type="molecule type" value="Genomic_DNA"/>
</dbReference>
<dbReference type="PANTHER" id="PTHR31687">
    <property type="match status" value="1"/>
</dbReference>
<evidence type="ECO:0000313" key="1">
    <source>
        <dbReference type="EMBL" id="GMK55357.1"/>
    </source>
</evidence>
<dbReference type="InterPro" id="IPR012469">
    <property type="entry name" value="DUF1688"/>
</dbReference>
<sequence length="399" mass="43368">MSSSTVAYLRSLAAVRERSNEVFSLIVDGKADHWDWHEDKLATVVDFCAGLLSRDFGTDFDKIPPHCRRNHFTTTSNGTIDRIAALKSEPRFPTSPIEQARTLIDLYIVSVLLDAGAGNTWTYREVTDGVEVWHGGRSEGLAVASFHMFCEGAFSSDPDEPLRVDSTALKGLTAAKLAQHMQVADSNPMSGLDGRANLLIQLGAALDARRDIVRDGRPGDILFFLEPQLKSDNVLPLTLFWDTLYSATCGPVPLLRVVALLAWLCYSLLEPIESSAGWRVDRGVGQTGLPEYRNGGLLVDHGLLSVRDLPDSAYPNSRDAPPVLAPSDPAVVEWRAATVVALDKIHEGICAKLGVTMQQLQLAQVLEASTWKGGREIANAKRPTTGGPPIEIISDGTVF</sequence>
<comment type="caution">
    <text evidence="1">The sequence shown here is derived from an EMBL/GenBank/DDBJ whole genome shotgun (WGS) entry which is preliminary data.</text>
</comment>
<evidence type="ECO:0008006" key="3">
    <source>
        <dbReference type="Google" id="ProtNLM"/>
    </source>
</evidence>
<gene>
    <name evidence="1" type="ORF">CspeluHIS016_0204130</name>
</gene>
<reference evidence="1" key="1">
    <citation type="journal article" date="2023" name="BMC Genomics">
        <title>Chromosome-level genome assemblies of Cutaneotrichosporon spp. (Trichosporonales, Basidiomycota) reveal imbalanced evolution between nucleotide sequences and chromosome synteny.</title>
        <authorList>
            <person name="Kobayashi Y."/>
            <person name="Kayamori A."/>
            <person name="Aoki K."/>
            <person name="Shiwa Y."/>
            <person name="Matsutani M."/>
            <person name="Fujita N."/>
            <person name="Sugita T."/>
            <person name="Iwasaki W."/>
            <person name="Tanaka N."/>
            <person name="Takashima M."/>
        </authorList>
    </citation>
    <scope>NUCLEOTIDE SEQUENCE</scope>
    <source>
        <strain evidence="1">HIS016</strain>
    </source>
</reference>
<proteinExistence type="predicted"/>
<dbReference type="Proteomes" id="UP001222932">
    <property type="component" value="Unassembled WGS sequence"/>
</dbReference>